<evidence type="ECO:0000256" key="1">
    <source>
        <dbReference type="ARBA" id="ARBA00004123"/>
    </source>
</evidence>
<keyword evidence="4" id="KW-0862">Zinc</keyword>
<evidence type="ECO:0000256" key="3">
    <source>
        <dbReference type="ARBA" id="ARBA00022771"/>
    </source>
</evidence>
<keyword evidence="8" id="KW-1185">Reference proteome</keyword>
<dbReference type="EMBL" id="JACAZI010000006">
    <property type="protein sequence ID" value="KAF7358192.1"/>
    <property type="molecule type" value="Genomic_DNA"/>
</dbReference>
<dbReference type="GO" id="GO:0008270">
    <property type="term" value="F:zinc ion binding"/>
    <property type="evidence" value="ECO:0007669"/>
    <property type="project" value="UniProtKB-KW"/>
</dbReference>
<dbReference type="OrthoDB" id="1607513at2759"/>
<evidence type="ECO:0000256" key="4">
    <source>
        <dbReference type="ARBA" id="ARBA00022833"/>
    </source>
</evidence>
<evidence type="ECO:0000256" key="5">
    <source>
        <dbReference type="ARBA" id="ARBA00023242"/>
    </source>
</evidence>
<keyword evidence="3" id="KW-0863">Zinc-finger</keyword>
<dbReference type="Proteomes" id="UP000620124">
    <property type="component" value="Unassembled WGS sequence"/>
</dbReference>
<gene>
    <name evidence="7" type="ORF">MVEN_00867700</name>
</gene>
<dbReference type="Pfam" id="PF05699">
    <property type="entry name" value="Dimer_Tnp_hAT"/>
    <property type="match status" value="1"/>
</dbReference>
<dbReference type="InterPro" id="IPR052035">
    <property type="entry name" value="ZnF_BED_domain_contain"/>
</dbReference>
<reference evidence="7" key="1">
    <citation type="submission" date="2020-05" db="EMBL/GenBank/DDBJ databases">
        <title>Mycena genomes resolve the evolution of fungal bioluminescence.</title>
        <authorList>
            <person name="Tsai I.J."/>
        </authorList>
    </citation>
    <scope>NUCLEOTIDE SEQUENCE</scope>
    <source>
        <strain evidence="7">CCC161011</strain>
    </source>
</reference>
<evidence type="ECO:0000256" key="2">
    <source>
        <dbReference type="ARBA" id="ARBA00022723"/>
    </source>
</evidence>
<comment type="caution">
    <text evidence="7">The sequence shown here is derived from an EMBL/GenBank/DDBJ whole genome shotgun (WGS) entry which is preliminary data.</text>
</comment>
<evidence type="ECO:0000259" key="6">
    <source>
        <dbReference type="Pfam" id="PF05699"/>
    </source>
</evidence>
<dbReference type="AlphaFoldDB" id="A0A8H6YGM6"/>
<feature type="domain" description="HAT C-terminal dimerisation" evidence="6">
    <location>
        <begin position="196"/>
        <end position="276"/>
    </location>
</feature>
<dbReference type="GO" id="GO:0046983">
    <property type="term" value="F:protein dimerization activity"/>
    <property type="evidence" value="ECO:0007669"/>
    <property type="project" value="InterPro"/>
</dbReference>
<proteinExistence type="predicted"/>
<dbReference type="SUPFAM" id="SSF53098">
    <property type="entry name" value="Ribonuclease H-like"/>
    <property type="match status" value="1"/>
</dbReference>
<accession>A0A8H6YGM6</accession>
<dbReference type="PANTHER" id="PTHR46481">
    <property type="entry name" value="ZINC FINGER BED DOMAIN-CONTAINING PROTEIN 4"/>
    <property type="match status" value="1"/>
</dbReference>
<keyword evidence="5" id="KW-0539">Nucleus</keyword>
<dbReference type="PANTHER" id="PTHR46481:SF10">
    <property type="entry name" value="ZINC FINGER BED DOMAIN-CONTAINING PROTEIN 39"/>
    <property type="match status" value="1"/>
</dbReference>
<dbReference type="InterPro" id="IPR008906">
    <property type="entry name" value="HATC_C_dom"/>
</dbReference>
<dbReference type="GO" id="GO:0005634">
    <property type="term" value="C:nucleus"/>
    <property type="evidence" value="ECO:0007669"/>
    <property type="project" value="UniProtKB-SubCell"/>
</dbReference>
<keyword evidence="2" id="KW-0479">Metal-binding</keyword>
<name>A0A8H6YGM6_9AGAR</name>
<sequence>MLRRALQFRGAIFNYVAKDEELRAHELSTRDWTALKLVTNWLVAFREATTQMSATKQPMLSSTHTIFLSLQSHLKTEISKLPADADPVLRQGLVDAHLKLSDYFAKFEKSRYYTWATLLDPRISYNGLKIDYADDQELLIDLDLAKAALQTHFNVVYGSRTTVDEPIPNDSIPGSPKKIDFTSRYSKLAVAATTNELVDYFRLTAVPESWNVDPLHWWYSRRKQFPNLYLLVRNVLCIPGSAVAVERIFSGGRDTIGLRRACLKAETIQTLMFVKARLRVARAALKKEMGDDF</sequence>
<comment type="subcellular location">
    <subcellularLocation>
        <location evidence="1">Nucleus</location>
    </subcellularLocation>
</comment>
<protein>
    <submittedName>
        <fullName evidence="7">Transposase-like protein</fullName>
    </submittedName>
</protein>
<dbReference type="InterPro" id="IPR012337">
    <property type="entry name" value="RNaseH-like_sf"/>
</dbReference>
<evidence type="ECO:0000313" key="7">
    <source>
        <dbReference type="EMBL" id="KAF7358192.1"/>
    </source>
</evidence>
<organism evidence="7 8">
    <name type="scientific">Mycena venus</name>
    <dbReference type="NCBI Taxonomy" id="2733690"/>
    <lineage>
        <taxon>Eukaryota</taxon>
        <taxon>Fungi</taxon>
        <taxon>Dikarya</taxon>
        <taxon>Basidiomycota</taxon>
        <taxon>Agaricomycotina</taxon>
        <taxon>Agaricomycetes</taxon>
        <taxon>Agaricomycetidae</taxon>
        <taxon>Agaricales</taxon>
        <taxon>Marasmiineae</taxon>
        <taxon>Mycenaceae</taxon>
        <taxon>Mycena</taxon>
    </lineage>
</organism>
<evidence type="ECO:0000313" key="8">
    <source>
        <dbReference type="Proteomes" id="UP000620124"/>
    </source>
</evidence>